<feature type="region of interest" description="Disordered" evidence="1">
    <location>
        <begin position="104"/>
        <end position="123"/>
    </location>
</feature>
<evidence type="ECO:0000256" key="1">
    <source>
        <dbReference type="SAM" id="MobiDB-lite"/>
    </source>
</evidence>
<dbReference type="InParanoid" id="G2XXD7"/>
<dbReference type="EMBL" id="FQ790275">
    <property type="protein sequence ID" value="CCD45215.1"/>
    <property type="molecule type" value="Genomic_DNA"/>
</dbReference>
<organism evidence="2 3">
    <name type="scientific">Botryotinia fuckeliana (strain T4)</name>
    <name type="common">Noble rot fungus</name>
    <name type="synonym">Botrytis cinerea</name>
    <dbReference type="NCBI Taxonomy" id="999810"/>
    <lineage>
        <taxon>Eukaryota</taxon>
        <taxon>Fungi</taxon>
        <taxon>Dikarya</taxon>
        <taxon>Ascomycota</taxon>
        <taxon>Pezizomycotina</taxon>
        <taxon>Leotiomycetes</taxon>
        <taxon>Helotiales</taxon>
        <taxon>Sclerotiniaceae</taxon>
        <taxon>Botrytis</taxon>
    </lineage>
</organism>
<reference evidence="3" key="1">
    <citation type="journal article" date="2011" name="PLoS Genet.">
        <title>Genomic analysis of the necrotrophic fungal pathogens Sclerotinia sclerotiorum and Botrytis cinerea.</title>
        <authorList>
            <person name="Amselem J."/>
            <person name="Cuomo C.A."/>
            <person name="van Kan J.A."/>
            <person name="Viaud M."/>
            <person name="Benito E.P."/>
            <person name="Couloux A."/>
            <person name="Coutinho P.M."/>
            <person name="de Vries R.P."/>
            <person name="Dyer P.S."/>
            <person name="Fillinger S."/>
            <person name="Fournier E."/>
            <person name="Gout L."/>
            <person name="Hahn M."/>
            <person name="Kohn L."/>
            <person name="Lapalu N."/>
            <person name="Plummer K.M."/>
            <person name="Pradier J.M."/>
            <person name="Quevillon E."/>
            <person name="Sharon A."/>
            <person name="Simon A."/>
            <person name="ten Have A."/>
            <person name="Tudzynski B."/>
            <person name="Tudzynski P."/>
            <person name="Wincker P."/>
            <person name="Andrew M."/>
            <person name="Anthouard V."/>
            <person name="Beever R.E."/>
            <person name="Beffa R."/>
            <person name="Benoit I."/>
            <person name="Bouzid O."/>
            <person name="Brault B."/>
            <person name="Chen Z."/>
            <person name="Choquer M."/>
            <person name="Collemare J."/>
            <person name="Cotton P."/>
            <person name="Danchin E.G."/>
            <person name="Da Silva C."/>
            <person name="Gautier A."/>
            <person name="Giraud C."/>
            <person name="Giraud T."/>
            <person name="Gonzalez C."/>
            <person name="Grossetete S."/>
            <person name="Guldener U."/>
            <person name="Henrissat B."/>
            <person name="Howlett B.J."/>
            <person name="Kodira C."/>
            <person name="Kretschmer M."/>
            <person name="Lappartient A."/>
            <person name="Leroch M."/>
            <person name="Levis C."/>
            <person name="Mauceli E."/>
            <person name="Neuveglise C."/>
            <person name="Oeser B."/>
            <person name="Pearson M."/>
            <person name="Poulain J."/>
            <person name="Poussereau N."/>
            <person name="Quesneville H."/>
            <person name="Rascle C."/>
            <person name="Schumacher J."/>
            <person name="Segurens B."/>
            <person name="Sexton A."/>
            <person name="Silva E."/>
            <person name="Sirven C."/>
            <person name="Soanes D.M."/>
            <person name="Talbot N.J."/>
            <person name="Templeton M."/>
            <person name="Yandava C."/>
            <person name="Yarden O."/>
            <person name="Zeng Q."/>
            <person name="Rollins J.A."/>
            <person name="Lebrun M.H."/>
            <person name="Dickman M."/>
        </authorList>
    </citation>
    <scope>NUCLEOTIDE SEQUENCE [LARGE SCALE GENOMIC DNA]</scope>
    <source>
        <strain evidence="3">T4</strain>
    </source>
</reference>
<accession>G2XXD7</accession>
<evidence type="ECO:0000313" key="3">
    <source>
        <dbReference type="Proteomes" id="UP000008177"/>
    </source>
</evidence>
<sequence>MMFDFSQYPESITAQGKITFTVSKRFKDAHSLTSVQFIHKGSRTVRELFSLSRASTLINSGLSNAPKFDAKSMSAESFGRKQLKQHMEDFYILVAKVEGEHPKPRMLEVDEEQLERGDCAART</sequence>
<dbReference type="HOGENOM" id="CLU_2014906_0_0_1"/>
<gene>
    <name evidence="2" type="ORF">BofuT4_P009320.1</name>
</gene>
<protein>
    <submittedName>
        <fullName evidence="2">Uncharacterized protein</fullName>
    </submittedName>
</protein>
<dbReference type="Proteomes" id="UP000008177">
    <property type="component" value="Unplaced contigs"/>
</dbReference>
<proteinExistence type="predicted"/>
<dbReference type="AlphaFoldDB" id="G2XXD7"/>
<name>G2XXD7_BOTF4</name>
<evidence type="ECO:0000313" key="2">
    <source>
        <dbReference type="EMBL" id="CCD45215.1"/>
    </source>
</evidence>